<protein>
    <submittedName>
        <fullName evidence="1">Uncharacterized protein</fullName>
    </submittedName>
</protein>
<reference evidence="1 2" key="1">
    <citation type="submission" date="2019-01" db="EMBL/GenBank/DDBJ databases">
        <title>Coherence of Microcystis species and biogeography revealed through population genomics.</title>
        <authorList>
            <person name="Perez-Carrascal O.M."/>
            <person name="Terrat Y."/>
            <person name="Giani A."/>
            <person name="Fortin N."/>
            <person name="Tromas N."/>
            <person name="Shapiro B.J."/>
        </authorList>
    </citation>
    <scope>NUCLEOTIDE SEQUENCE [LARGE SCALE GENOMIC DNA]</scope>
    <source>
        <strain evidence="1">Ma_MB_S_20031200_S102</strain>
    </source>
</reference>
<dbReference type="AlphaFoldDB" id="A0A552EQK8"/>
<evidence type="ECO:0000313" key="1">
    <source>
        <dbReference type="EMBL" id="TRU36765.1"/>
    </source>
</evidence>
<evidence type="ECO:0000313" key="2">
    <source>
        <dbReference type="Proteomes" id="UP000317708"/>
    </source>
</evidence>
<proteinExistence type="predicted"/>
<dbReference type="EMBL" id="SFBI01000100">
    <property type="protein sequence ID" value="TRU36765.1"/>
    <property type="molecule type" value="Genomic_DNA"/>
</dbReference>
<comment type="caution">
    <text evidence="1">The sequence shown here is derived from an EMBL/GenBank/DDBJ whole genome shotgun (WGS) entry which is preliminary data.</text>
</comment>
<name>A0A552EQK8_MICAE</name>
<dbReference type="Proteomes" id="UP000317708">
    <property type="component" value="Unassembled WGS sequence"/>
</dbReference>
<accession>A0A552EQK8</accession>
<gene>
    <name evidence="1" type="ORF">EWV92_11630</name>
</gene>
<sequence length="75" mass="8567">MTSYQTQITLDNSQQILLSNLSFKEGTKLNINIEVVEEDIAGSSPDFETLLENTQGIWTKGDGLEYQQKIREEWS</sequence>
<organism evidence="1 2">
    <name type="scientific">Microcystis aeruginosa Ma_MB_S_20031200_S102</name>
    <dbReference type="NCBI Taxonomy" id="2486254"/>
    <lineage>
        <taxon>Bacteria</taxon>
        <taxon>Bacillati</taxon>
        <taxon>Cyanobacteriota</taxon>
        <taxon>Cyanophyceae</taxon>
        <taxon>Oscillatoriophycideae</taxon>
        <taxon>Chroococcales</taxon>
        <taxon>Microcystaceae</taxon>
        <taxon>Microcystis</taxon>
    </lineage>
</organism>